<sequence>MFLLSKTQLRRVIAIGLISITLFFSSAWGLNSDRALAEVLKQDIVGISEDNVLNDAEYESAKISRNQEQAQRSKQAEEKAERKAEQESIAEKLNLDEIEETLDLD</sequence>
<dbReference type="EMBL" id="JADWDC010000009">
    <property type="protein sequence ID" value="MCC0176437.1"/>
    <property type="molecule type" value="Genomic_DNA"/>
</dbReference>
<name>A0A964BPF0_9CYAN</name>
<feature type="region of interest" description="Disordered" evidence="1">
    <location>
        <begin position="63"/>
        <end position="87"/>
    </location>
</feature>
<comment type="caution">
    <text evidence="2">The sequence shown here is derived from an EMBL/GenBank/DDBJ whole genome shotgun (WGS) entry which is preliminary data.</text>
</comment>
<dbReference type="RefSeq" id="WP_229639476.1">
    <property type="nucleotide sequence ID" value="NZ_JADWDC010000009.1"/>
</dbReference>
<feature type="compositionally biased region" description="Basic and acidic residues" evidence="1">
    <location>
        <begin position="74"/>
        <end position="87"/>
    </location>
</feature>
<reference evidence="2" key="1">
    <citation type="journal article" date="2021" name="Antonie Van Leeuwenhoek">
        <title>Draft genome and description of Waterburya agarophytonicola gen. nov. sp. nov. (Pleurocapsales, Cyanobacteria): a seaweed symbiont.</title>
        <authorList>
            <person name="Bonthond G."/>
            <person name="Shalygin S."/>
            <person name="Bayer T."/>
            <person name="Weinberger F."/>
        </authorList>
    </citation>
    <scope>NUCLEOTIDE SEQUENCE</scope>
    <source>
        <strain evidence="2">KI4</strain>
    </source>
</reference>
<keyword evidence="3" id="KW-1185">Reference proteome</keyword>
<gene>
    <name evidence="2" type="ORF">I4641_05525</name>
</gene>
<organism evidence="2 3">
    <name type="scientific">Waterburya agarophytonicola KI4</name>
    <dbReference type="NCBI Taxonomy" id="2874699"/>
    <lineage>
        <taxon>Bacteria</taxon>
        <taxon>Bacillati</taxon>
        <taxon>Cyanobacteriota</taxon>
        <taxon>Cyanophyceae</taxon>
        <taxon>Pleurocapsales</taxon>
        <taxon>Hyellaceae</taxon>
        <taxon>Waterburya</taxon>
        <taxon>Waterburya agarophytonicola</taxon>
    </lineage>
</organism>
<proteinExistence type="predicted"/>
<evidence type="ECO:0000256" key="1">
    <source>
        <dbReference type="SAM" id="MobiDB-lite"/>
    </source>
</evidence>
<evidence type="ECO:0000313" key="3">
    <source>
        <dbReference type="Proteomes" id="UP000729733"/>
    </source>
</evidence>
<dbReference type="AlphaFoldDB" id="A0A964BPF0"/>
<accession>A0A964BPF0</accession>
<protein>
    <submittedName>
        <fullName evidence="2">Uncharacterized protein</fullName>
    </submittedName>
</protein>
<evidence type="ECO:0000313" key="2">
    <source>
        <dbReference type="EMBL" id="MCC0176437.1"/>
    </source>
</evidence>
<dbReference type="Proteomes" id="UP000729733">
    <property type="component" value="Unassembled WGS sequence"/>
</dbReference>